<dbReference type="PANTHER" id="PTHR33740:SF3">
    <property type="entry name" value="GPI-ANCHORED ADHESIN-LIKE PROTEIN"/>
    <property type="match status" value="1"/>
</dbReference>
<feature type="compositionally biased region" description="Basic and acidic residues" evidence="2">
    <location>
        <begin position="149"/>
        <end position="163"/>
    </location>
</feature>
<proteinExistence type="predicted"/>
<feature type="region of interest" description="Disordered" evidence="2">
    <location>
        <begin position="131"/>
        <end position="176"/>
    </location>
</feature>
<dbReference type="PANTHER" id="PTHR33740">
    <property type="entry name" value="GPI-ANCHORED ADHESIN-LIKE PROTEIN"/>
    <property type="match status" value="1"/>
</dbReference>
<dbReference type="AlphaFoldDB" id="A0AAD5IGX4"/>
<evidence type="ECO:0000256" key="2">
    <source>
        <dbReference type="SAM" id="MobiDB-lite"/>
    </source>
</evidence>
<comment type="caution">
    <text evidence="4">The sequence shown here is derived from an EMBL/GenBank/DDBJ whole genome shotgun (WGS) entry which is preliminary data.</text>
</comment>
<feature type="transmembrane region" description="Helical" evidence="3">
    <location>
        <begin position="84"/>
        <end position="109"/>
    </location>
</feature>
<feature type="region of interest" description="Disordered" evidence="2">
    <location>
        <begin position="191"/>
        <end position="271"/>
    </location>
</feature>
<evidence type="ECO:0000256" key="1">
    <source>
        <dbReference type="SAM" id="Coils"/>
    </source>
</evidence>
<keyword evidence="5" id="KW-1185">Reference proteome</keyword>
<feature type="compositionally biased region" description="Polar residues" evidence="2">
    <location>
        <begin position="58"/>
        <end position="71"/>
    </location>
</feature>
<keyword evidence="3" id="KW-0812">Transmembrane</keyword>
<organism evidence="4 5">
    <name type="scientific">Acer negundo</name>
    <name type="common">Box elder</name>
    <dbReference type="NCBI Taxonomy" id="4023"/>
    <lineage>
        <taxon>Eukaryota</taxon>
        <taxon>Viridiplantae</taxon>
        <taxon>Streptophyta</taxon>
        <taxon>Embryophyta</taxon>
        <taxon>Tracheophyta</taxon>
        <taxon>Spermatophyta</taxon>
        <taxon>Magnoliopsida</taxon>
        <taxon>eudicotyledons</taxon>
        <taxon>Gunneridae</taxon>
        <taxon>Pentapetalae</taxon>
        <taxon>rosids</taxon>
        <taxon>malvids</taxon>
        <taxon>Sapindales</taxon>
        <taxon>Sapindaceae</taxon>
        <taxon>Hippocastanoideae</taxon>
        <taxon>Acereae</taxon>
        <taxon>Acer</taxon>
    </lineage>
</organism>
<feature type="compositionally biased region" description="Polar residues" evidence="2">
    <location>
        <begin position="338"/>
        <end position="349"/>
    </location>
</feature>
<sequence length="919" mass="100559">MASTAATWSPSSLQLRLALNCRNPPAILARSRFNKLNRPVRLRCVAKNDSGGARIRSDSSVDTFSGWSGSDNNEEPLESQRKKWFGGIVAAGVAGVVLFTGLTFAALSLNKRSSSKVKPQMESLTTEQEVLVASDSKDDQVEEGAIEDSNVKGDDTSPERETGDVGYASNGTNTIDNASIKEDLQDDMSVAPDATLSSPKSSENEDVGDFPIASDFKDTGASLDTDSPEPTSEIVEENHVNVEPTNLSNPTDLNSDHQEGLPGSDNSNIALDSSSISSAYEPTELVAVVISVSSDSILEPQILPKDDMETVSSPLTNENLEFTQFSEKPQVSGERESSGTSVPEPTNPLSYEKETYDHNENSRSRSFSESPTPGSSFSPAGIPAPSVVSAALQVLPGKVLVPPVVDQVQGQALAALQVLKVIEADAQPGDLCTRREYARWLVSASSALSRNTMSKVYPAMYIENVTELAFDDVTPEDPDFSFIQGLAEAGLISSKLSHWDLLNEDSGPFHFSPESPLSRQDLVSWKMVLEKRQLPEANRKILYQLSGFIDIDKINPDAWPALVADLSGGEQGITALAFGCTRLFQPDKPVTKAQAAVALATGEASDIVIEELARIEAESAAENAVSVHSALVAEVEKDINASFEKELSMEREKIDAVEKMAEEARQELERLRAEREGDKLSLMKERVAIESEMEILSKLRREVEEQLESLMSNKVEISYEKERISKLKEDAEHENKEIGRLQYELEVERKALSMARAWAEDEAKRASEQAKALEEARGHWERHGIKVVVDDDLRQESAAGVTWLNASKQQYVEGTVNRAQSLVDKLKVMAEDVRGKSREIIDQIIQKILLFISAIKGWASNARTRAGELKDATVQKTRGSVEGLQQSTAELRSALKDSAKRVAEDCREGVEKLTQRFKT</sequence>
<feature type="compositionally biased region" description="Basic and acidic residues" evidence="2">
    <location>
        <begin position="351"/>
        <end position="363"/>
    </location>
</feature>
<keyword evidence="3" id="KW-0472">Membrane</keyword>
<feature type="coiled-coil region" evidence="1">
    <location>
        <begin position="640"/>
        <end position="783"/>
    </location>
</feature>
<accession>A0AAD5IGX4</accession>
<feature type="compositionally biased region" description="Polar residues" evidence="2">
    <location>
        <begin position="243"/>
        <end position="253"/>
    </location>
</feature>
<dbReference type="EMBL" id="JAJSOW010000106">
    <property type="protein sequence ID" value="KAI9162112.1"/>
    <property type="molecule type" value="Genomic_DNA"/>
</dbReference>
<evidence type="ECO:0000256" key="3">
    <source>
        <dbReference type="SAM" id="Phobius"/>
    </source>
</evidence>
<gene>
    <name evidence="4" type="ORF">LWI28_023995</name>
</gene>
<keyword evidence="1" id="KW-0175">Coiled coil</keyword>
<evidence type="ECO:0000313" key="5">
    <source>
        <dbReference type="Proteomes" id="UP001064489"/>
    </source>
</evidence>
<evidence type="ECO:0000313" key="4">
    <source>
        <dbReference type="EMBL" id="KAI9162112.1"/>
    </source>
</evidence>
<feature type="region of interest" description="Disordered" evidence="2">
    <location>
        <begin position="317"/>
        <end position="378"/>
    </location>
</feature>
<name>A0AAD5IGX4_ACENE</name>
<feature type="region of interest" description="Disordered" evidence="2">
    <location>
        <begin position="57"/>
        <end position="76"/>
    </location>
</feature>
<keyword evidence="3" id="KW-1133">Transmembrane helix</keyword>
<reference evidence="4" key="2">
    <citation type="submission" date="2023-02" db="EMBL/GenBank/DDBJ databases">
        <authorList>
            <person name="Swenson N.G."/>
            <person name="Wegrzyn J.L."/>
            <person name="Mcevoy S.L."/>
        </authorList>
    </citation>
    <scope>NUCLEOTIDE SEQUENCE</scope>
    <source>
        <strain evidence="4">91603</strain>
        <tissue evidence="4">Leaf</tissue>
    </source>
</reference>
<reference evidence="4" key="1">
    <citation type="journal article" date="2022" name="Plant J.">
        <title>Strategies of tolerance reflected in two North American maple genomes.</title>
        <authorList>
            <person name="McEvoy S.L."/>
            <person name="Sezen U.U."/>
            <person name="Trouern-Trend A."/>
            <person name="McMahon S.M."/>
            <person name="Schaberg P.G."/>
            <person name="Yang J."/>
            <person name="Wegrzyn J.L."/>
            <person name="Swenson N.G."/>
        </authorList>
    </citation>
    <scope>NUCLEOTIDE SEQUENCE</scope>
    <source>
        <strain evidence="4">91603</strain>
    </source>
</reference>
<evidence type="ECO:0008006" key="6">
    <source>
        <dbReference type="Google" id="ProtNLM"/>
    </source>
</evidence>
<dbReference type="Proteomes" id="UP001064489">
    <property type="component" value="Chromosome 2"/>
</dbReference>
<feature type="compositionally biased region" description="Polar residues" evidence="2">
    <location>
        <begin position="317"/>
        <end position="329"/>
    </location>
</feature>
<protein>
    <recommendedName>
        <fullName evidence="6">SLH domain-containing protein</fullName>
    </recommendedName>
</protein>